<keyword evidence="7" id="KW-1185">Reference proteome</keyword>
<dbReference type="PANTHER" id="PTHR12917">
    <property type="entry name" value="ASPARTYL PROTEASE DDI-RELATED"/>
    <property type="match status" value="1"/>
</dbReference>
<keyword evidence="2" id="KW-0645">Protease</keyword>
<dbReference type="PANTHER" id="PTHR12917:SF1">
    <property type="entry name" value="AT13091P"/>
    <property type="match status" value="1"/>
</dbReference>
<keyword evidence="4" id="KW-0378">Hydrolase</keyword>
<reference evidence="6" key="2">
    <citation type="submission" date="2021-10" db="EMBL/GenBank/DDBJ databases">
        <title>Phylogenomics reveals ancestral predisposition of the termite-cultivated fungus Termitomyces towards a domesticated lifestyle.</title>
        <authorList>
            <person name="Auxier B."/>
            <person name="Grum-Grzhimaylo A."/>
            <person name="Cardenas M.E."/>
            <person name="Lodge J.D."/>
            <person name="Laessoe T."/>
            <person name="Pedersen O."/>
            <person name="Smith M.E."/>
            <person name="Kuyper T.W."/>
            <person name="Franco-Molano E.A."/>
            <person name="Baroni T.J."/>
            <person name="Aanen D.K."/>
        </authorList>
    </citation>
    <scope>NUCLEOTIDE SEQUENCE</scope>
    <source>
        <strain evidence="6">D49</strain>
    </source>
</reference>
<evidence type="ECO:0000256" key="4">
    <source>
        <dbReference type="ARBA" id="ARBA00022801"/>
    </source>
</evidence>
<dbReference type="GO" id="GO:0043161">
    <property type="term" value="P:proteasome-mediated ubiquitin-dependent protein catabolic process"/>
    <property type="evidence" value="ECO:0007669"/>
    <property type="project" value="InterPro"/>
</dbReference>
<organism evidence="6 7">
    <name type="scientific">Sphagnurus paluster</name>
    <dbReference type="NCBI Taxonomy" id="117069"/>
    <lineage>
        <taxon>Eukaryota</taxon>
        <taxon>Fungi</taxon>
        <taxon>Dikarya</taxon>
        <taxon>Basidiomycota</taxon>
        <taxon>Agaricomycotina</taxon>
        <taxon>Agaricomycetes</taxon>
        <taxon>Agaricomycetidae</taxon>
        <taxon>Agaricales</taxon>
        <taxon>Tricholomatineae</taxon>
        <taxon>Lyophyllaceae</taxon>
        <taxon>Sphagnurus</taxon>
    </lineage>
</organism>
<keyword evidence="3" id="KW-0064">Aspartyl protease</keyword>
<dbReference type="AlphaFoldDB" id="A0A9P7GQ57"/>
<dbReference type="SUPFAM" id="SSF101238">
    <property type="entry name" value="XPC-binding domain"/>
    <property type="match status" value="1"/>
</dbReference>
<dbReference type="InterPro" id="IPR029071">
    <property type="entry name" value="Ubiquitin-like_domsf"/>
</dbReference>
<dbReference type="GO" id="GO:0006289">
    <property type="term" value="P:nucleotide-excision repair"/>
    <property type="evidence" value="ECO:0007669"/>
    <property type="project" value="InterPro"/>
</dbReference>
<dbReference type="Gene3D" id="3.10.20.90">
    <property type="entry name" value="Phosphatidylinositol 3-kinase Catalytic Subunit, Chain A, domain 1"/>
    <property type="match status" value="1"/>
</dbReference>
<sequence length="190" mass="21418">MELTFVTDLGQPFVVEIDPNMELENVMALLEAESGIPVAEQSISFNDRELNAPKSTMRELGVDGDNAMLVLRRKVPNPAGRPIEQDSEMMRLQILGDPNLMHQLQEAQPELAAAAQSNPQRFAELLRQTRERHRAAELARQQEIANLNADPFNLDAQRKIEEAIRQAAVMENMEHALEYSPESFGRVTML</sequence>
<dbReference type="InterPro" id="IPR036353">
    <property type="entry name" value="XPC-bd_sf"/>
</dbReference>
<evidence type="ECO:0000256" key="2">
    <source>
        <dbReference type="ARBA" id="ARBA00022670"/>
    </source>
</evidence>
<dbReference type="OrthoDB" id="1047367at2759"/>
<dbReference type="Pfam" id="PF00240">
    <property type="entry name" value="ubiquitin"/>
    <property type="match status" value="1"/>
</dbReference>
<dbReference type="Proteomes" id="UP000717328">
    <property type="component" value="Unassembled WGS sequence"/>
</dbReference>
<dbReference type="GO" id="GO:0003684">
    <property type="term" value="F:damaged DNA binding"/>
    <property type="evidence" value="ECO:0007669"/>
    <property type="project" value="InterPro"/>
</dbReference>
<evidence type="ECO:0000313" key="6">
    <source>
        <dbReference type="EMBL" id="KAG5654218.1"/>
    </source>
</evidence>
<evidence type="ECO:0000256" key="1">
    <source>
        <dbReference type="ARBA" id="ARBA00009136"/>
    </source>
</evidence>
<reference evidence="6" key="1">
    <citation type="submission" date="2021-02" db="EMBL/GenBank/DDBJ databases">
        <authorList>
            <person name="Nieuwenhuis M."/>
            <person name="Van De Peppel L.J.J."/>
        </authorList>
    </citation>
    <scope>NUCLEOTIDE SEQUENCE</scope>
    <source>
        <strain evidence="6">D49</strain>
    </source>
</reference>
<name>A0A9P7GQ57_9AGAR</name>
<dbReference type="PROSITE" id="PS50053">
    <property type="entry name" value="UBIQUITIN_2"/>
    <property type="match status" value="1"/>
</dbReference>
<protein>
    <recommendedName>
        <fullName evidence="5">Ubiquitin-like domain-containing protein</fullName>
    </recommendedName>
</protein>
<dbReference type="GO" id="GO:0004190">
    <property type="term" value="F:aspartic-type endopeptidase activity"/>
    <property type="evidence" value="ECO:0007669"/>
    <property type="project" value="UniProtKB-KW"/>
</dbReference>
<accession>A0A9P7GQ57</accession>
<comment type="caution">
    <text evidence="6">The sequence shown here is derived from an EMBL/GenBank/DDBJ whole genome shotgun (WGS) entry which is preliminary data.</text>
</comment>
<comment type="similarity">
    <text evidence="1">Belongs to the DDI1 family.</text>
</comment>
<dbReference type="CDD" id="cd01796">
    <property type="entry name" value="Ubl_Ddi1_like"/>
    <property type="match status" value="1"/>
</dbReference>
<dbReference type="EMBL" id="JABCKI010000015">
    <property type="protein sequence ID" value="KAG5654218.1"/>
    <property type="molecule type" value="Genomic_DNA"/>
</dbReference>
<feature type="domain" description="Ubiquitin-like" evidence="5">
    <location>
        <begin position="1"/>
        <end position="77"/>
    </location>
</feature>
<evidence type="ECO:0000259" key="5">
    <source>
        <dbReference type="PROSITE" id="PS50053"/>
    </source>
</evidence>
<evidence type="ECO:0000256" key="3">
    <source>
        <dbReference type="ARBA" id="ARBA00022750"/>
    </source>
</evidence>
<gene>
    <name evidence="6" type="ORF">H0H81_005905</name>
</gene>
<evidence type="ECO:0000313" key="7">
    <source>
        <dbReference type="Proteomes" id="UP000717328"/>
    </source>
</evidence>
<dbReference type="InterPro" id="IPR033882">
    <property type="entry name" value="DDI1_N"/>
</dbReference>
<proteinExistence type="inferred from homology"/>
<dbReference type="InterPro" id="IPR000626">
    <property type="entry name" value="Ubiquitin-like_dom"/>
</dbReference>
<dbReference type="SUPFAM" id="SSF54236">
    <property type="entry name" value="Ubiquitin-like"/>
    <property type="match status" value="1"/>
</dbReference>